<proteinExistence type="inferred from homology"/>
<evidence type="ECO:0000256" key="9">
    <source>
        <dbReference type="ARBA" id="ARBA00023212"/>
    </source>
</evidence>
<organism evidence="13 14">
    <name type="scientific">Chloracidobacterium validum</name>
    <dbReference type="NCBI Taxonomy" id="2821543"/>
    <lineage>
        <taxon>Bacteria</taxon>
        <taxon>Pseudomonadati</taxon>
        <taxon>Acidobacteriota</taxon>
        <taxon>Terriglobia</taxon>
        <taxon>Terriglobales</taxon>
        <taxon>Acidobacteriaceae</taxon>
        <taxon>Chloracidobacterium</taxon>
    </lineage>
</organism>
<feature type="chain" id="PRO_5045344518" evidence="11">
    <location>
        <begin position="22"/>
        <end position="1091"/>
    </location>
</feature>
<dbReference type="Gene3D" id="1.25.40.10">
    <property type="entry name" value="Tetratricopeptide repeat domain"/>
    <property type="match status" value="3"/>
</dbReference>
<comment type="subcellular location">
    <subcellularLocation>
        <location evidence="1">Cytoplasm</location>
        <location evidence="1">Cytoskeleton</location>
    </subcellularLocation>
</comment>
<evidence type="ECO:0000313" key="14">
    <source>
        <dbReference type="Proteomes" id="UP000676506"/>
    </source>
</evidence>
<gene>
    <name evidence="13" type="ORF">J8C06_11685</name>
</gene>
<dbReference type="RefSeq" id="WP_211430339.1">
    <property type="nucleotide sequence ID" value="NZ_CP072649.1"/>
</dbReference>
<protein>
    <submittedName>
        <fullName evidence="13">Tetratricopeptide repeat protein</fullName>
    </submittedName>
</protein>
<dbReference type="InterPro" id="IPR024983">
    <property type="entry name" value="CHAT_dom"/>
</dbReference>
<dbReference type="InterPro" id="IPR002151">
    <property type="entry name" value="Kinesin_light"/>
</dbReference>
<dbReference type="Pfam" id="PF12770">
    <property type="entry name" value="CHAT"/>
    <property type="match status" value="1"/>
</dbReference>
<keyword evidence="3" id="KW-0963">Cytoplasm</keyword>
<dbReference type="Pfam" id="PF13374">
    <property type="entry name" value="TPR_10"/>
    <property type="match status" value="1"/>
</dbReference>
<dbReference type="PRINTS" id="PR00381">
    <property type="entry name" value="KINESINLIGHT"/>
</dbReference>
<evidence type="ECO:0000256" key="6">
    <source>
        <dbReference type="ARBA" id="ARBA00022803"/>
    </source>
</evidence>
<keyword evidence="11" id="KW-0732">Signal</keyword>
<keyword evidence="7" id="KW-0175">Coiled coil</keyword>
<name>A0ABX8BEW4_9BACT</name>
<evidence type="ECO:0000259" key="12">
    <source>
        <dbReference type="Pfam" id="PF12770"/>
    </source>
</evidence>
<sequence length="1091" mass="119782">MRYALAFSLSLLVVSPMTDSAAAQSQAVPAPQSAESLVEKADALIQAGRYDAALQAGQAAVAASEASRDPALIARAYNALGLAQAYKQMPEAEAALRQALAIREAHLGAEHPDVAQSLTNLAMFYRLRGNYQAAEPLYQRALEVIEKARGPEHPDVAMVLNSIALLYKTRGDYAAAEPRYRRALEIREKTLGAEHPDVAVTANNLAELYRARGNYTDAEPLYQRARAIWEKALGPDHPHVATVLTNLALLYKDRGDYQRAEPYFQQALTLRERSFGPDHPEVATGASNLAELYRVRGDYAAAEPLYRRAIAIREAKLGANHAELAIGLNNMAAMYRDRGDYALAEPLYHRALSIWEKALGPTHPLVAHALNNLGELSRLQGALGMAQTYFERALAIREQALGQAHPLVAGTLVNLGAVKLALGDLAAAEQAFKRAQSIAERAVGPKHPLLASVLVNLGQLAQRRQNYAEAETLYRRSFEIREQALDPAHPDLAVAAGHLIWLHLLREQAQLAGTWIARATDLIEADFRRNLVVGSERQKTLYARRAGRLAEVATAWQIKYFPQADDAARLALLISLRHKGRALDVLANQTAQLRARATAADRQLLDDLQTARNRLAQLAGKPEAQSERAQLERAIETLESQLGERFAQLGAQLRPVSFEAVRAALPKNAALVEYVIYRPLDGRQPGQLAESPRLAAYVLSSDRPAPRAVDLGELNDIEARIEDFRQALRERQPNIRAVARALDEKLFAPIRPQLGKARRLFIAPDGSANLIPFEALIDERGRYLLEEYDISLLTSGRDLLRFGQPRTPTHRRGLALANPRYDLGEPVVEHSTNGLRSIDFQAVDYPPLPGTQREVEFLQRHLRDVEVVVGAEATEARLKAVRAPWCLHIATHGFFLTEQATDRSAAETRELGLGAEASPVPRENPLLRSGLILAGVQQGRSGAGEDGVLTAVEAAGLDLWGTQLVALSACETGLGEARRGEGVYGLRRALLVAGAETQVISLWKVSDAATAALMREFYRELGRGKERLAALQSARLKLLRGKIRPQKDDGQRELGLSPPGKTARPAADWQHPYYWAAFVLSGDWRSLAVND</sequence>
<accession>A0ABX8BEW4</accession>
<dbReference type="SUPFAM" id="SSF81901">
    <property type="entry name" value="HCP-like"/>
    <property type="match status" value="1"/>
</dbReference>
<reference evidence="13 14" key="1">
    <citation type="submission" date="2021-03" db="EMBL/GenBank/DDBJ databases">
        <title>Genomic and phenotypic characterization of Chloracidobacterium isolates provides evidence for multiple species.</title>
        <authorList>
            <person name="Saini M.K."/>
            <person name="Costas A.M.G."/>
            <person name="Tank M."/>
            <person name="Bryant D.A."/>
        </authorList>
    </citation>
    <scope>NUCLEOTIDE SEQUENCE [LARGE SCALE GENOMIC DNA]</scope>
    <source>
        <strain evidence="13 14">BV2-C</strain>
    </source>
</reference>
<dbReference type="InterPro" id="IPR011990">
    <property type="entry name" value="TPR-like_helical_dom_sf"/>
</dbReference>
<evidence type="ECO:0000256" key="8">
    <source>
        <dbReference type="ARBA" id="ARBA00023175"/>
    </source>
</evidence>
<keyword evidence="5" id="KW-0677">Repeat</keyword>
<feature type="repeat" description="TPR" evidence="10">
    <location>
        <begin position="409"/>
        <end position="442"/>
    </location>
</feature>
<evidence type="ECO:0000256" key="1">
    <source>
        <dbReference type="ARBA" id="ARBA00004245"/>
    </source>
</evidence>
<feature type="signal peptide" evidence="11">
    <location>
        <begin position="1"/>
        <end position="21"/>
    </location>
</feature>
<feature type="repeat" description="TPR" evidence="10">
    <location>
        <begin position="451"/>
        <end position="484"/>
    </location>
</feature>
<feature type="repeat" description="TPR" evidence="10">
    <location>
        <begin position="157"/>
        <end position="190"/>
    </location>
</feature>
<dbReference type="PROSITE" id="PS50005">
    <property type="entry name" value="TPR"/>
    <property type="match status" value="5"/>
</dbReference>
<dbReference type="SMART" id="SM00028">
    <property type="entry name" value="TPR"/>
    <property type="match status" value="11"/>
</dbReference>
<feature type="repeat" description="TPR" evidence="10">
    <location>
        <begin position="241"/>
        <end position="274"/>
    </location>
</feature>
<dbReference type="Pfam" id="PF13424">
    <property type="entry name" value="TPR_12"/>
    <property type="match status" value="4"/>
</dbReference>
<keyword evidence="9" id="KW-0206">Cytoskeleton</keyword>
<feature type="repeat" description="TPR" evidence="10">
    <location>
        <begin position="115"/>
        <end position="148"/>
    </location>
</feature>
<keyword evidence="8" id="KW-0505">Motor protein</keyword>
<evidence type="ECO:0000256" key="2">
    <source>
        <dbReference type="ARBA" id="ARBA00009622"/>
    </source>
</evidence>
<evidence type="ECO:0000313" key="13">
    <source>
        <dbReference type="EMBL" id="QUW04450.1"/>
    </source>
</evidence>
<evidence type="ECO:0000256" key="10">
    <source>
        <dbReference type="PROSITE-ProRule" id="PRU00339"/>
    </source>
</evidence>
<comment type="similarity">
    <text evidence="2">Belongs to the kinesin light chain family.</text>
</comment>
<dbReference type="Proteomes" id="UP000676506">
    <property type="component" value="Chromosome 2"/>
</dbReference>
<keyword evidence="6 10" id="KW-0802">TPR repeat</keyword>
<evidence type="ECO:0000256" key="3">
    <source>
        <dbReference type="ARBA" id="ARBA00022490"/>
    </source>
</evidence>
<dbReference type="InterPro" id="IPR019734">
    <property type="entry name" value="TPR_rpt"/>
</dbReference>
<keyword evidence="4" id="KW-0493">Microtubule</keyword>
<dbReference type="EMBL" id="CP072649">
    <property type="protein sequence ID" value="QUW04450.1"/>
    <property type="molecule type" value="Genomic_DNA"/>
</dbReference>
<dbReference type="SUPFAM" id="SSF48452">
    <property type="entry name" value="TPR-like"/>
    <property type="match status" value="2"/>
</dbReference>
<evidence type="ECO:0000256" key="7">
    <source>
        <dbReference type="ARBA" id="ARBA00023054"/>
    </source>
</evidence>
<dbReference type="Pfam" id="PF13432">
    <property type="entry name" value="TPR_16"/>
    <property type="match status" value="1"/>
</dbReference>
<dbReference type="PANTHER" id="PTHR45783">
    <property type="entry name" value="KINESIN LIGHT CHAIN"/>
    <property type="match status" value="1"/>
</dbReference>
<evidence type="ECO:0000256" key="11">
    <source>
        <dbReference type="SAM" id="SignalP"/>
    </source>
</evidence>
<keyword evidence="14" id="KW-1185">Reference proteome</keyword>
<evidence type="ECO:0000256" key="4">
    <source>
        <dbReference type="ARBA" id="ARBA00022701"/>
    </source>
</evidence>
<dbReference type="PANTHER" id="PTHR45783:SF3">
    <property type="entry name" value="KINESIN LIGHT CHAIN"/>
    <property type="match status" value="1"/>
</dbReference>
<evidence type="ECO:0000256" key="5">
    <source>
        <dbReference type="ARBA" id="ARBA00022737"/>
    </source>
</evidence>
<feature type="domain" description="CHAT" evidence="12">
    <location>
        <begin position="737"/>
        <end position="1083"/>
    </location>
</feature>
<dbReference type="PROSITE" id="PS50293">
    <property type="entry name" value="TPR_REGION"/>
    <property type="match status" value="1"/>
</dbReference>